<accession>A0ABX8RZC6</accession>
<keyword evidence="2" id="KW-1185">Reference proteome</keyword>
<organism evidence="1 2">
    <name type="scientific">Nocardia iowensis</name>
    <dbReference type="NCBI Taxonomy" id="204891"/>
    <lineage>
        <taxon>Bacteria</taxon>
        <taxon>Bacillati</taxon>
        <taxon>Actinomycetota</taxon>
        <taxon>Actinomycetes</taxon>
        <taxon>Mycobacteriales</taxon>
        <taxon>Nocardiaceae</taxon>
        <taxon>Nocardia</taxon>
    </lineage>
</organism>
<gene>
    <name evidence="1" type="ORF">KV110_15505</name>
</gene>
<evidence type="ECO:0000313" key="2">
    <source>
        <dbReference type="Proteomes" id="UP000694257"/>
    </source>
</evidence>
<dbReference type="Proteomes" id="UP000694257">
    <property type="component" value="Chromosome"/>
</dbReference>
<name>A0ABX8RZC6_NOCIO</name>
<evidence type="ECO:0000313" key="1">
    <source>
        <dbReference type="EMBL" id="QXN94332.1"/>
    </source>
</evidence>
<sequence>MNLLAEISGELPPIVVHRPTMRVIDGMHRLRAAIRRGDQTIGVRFFDGSADEGFVYAVEANIKHGLPLSLADRQAAAERIMHTYPELSDRAVAARCGLSPKTVSAIRRRSRDSGLRVERRVGLDGRIRPLNTAQGRRAARDYIAGCPDAPLREVADNAGISFATARDVRERMRRGEDPVPERLRLVDTDHQAQHGKTVDAPRPDKNAILRQLSRDPSVRMNESGRLLIRWLASRAIDPADWAGIRAVIPAHCAPAVMQFAELCATSWQEFARELRRDIDRTT</sequence>
<proteinExistence type="predicted"/>
<dbReference type="EMBL" id="CP078145">
    <property type="protein sequence ID" value="QXN94332.1"/>
    <property type="molecule type" value="Genomic_DNA"/>
</dbReference>
<protein>
    <submittedName>
        <fullName evidence="1">ParB/RepB/Spo0J family partition protein</fullName>
    </submittedName>
</protein>
<reference evidence="1 2" key="1">
    <citation type="submission" date="2021-07" db="EMBL/GenBank/DDBJ databases">
        <title>Whole Genome Sequence of Nocardia Iowensis.</title>
        <authorList>
            <person name="Lamm A."/>
            <person name="Collins-Fairclough A.M."/>
            <person name="Bunk B."/>
            <person name="Sproer C."/>
        </authorList>
    </citation>
    <scope>NUCLEOTIDE SEQUENCE [LARGE SCALE GENOMIC DNA]</scope>
    <source>
        <strain evidence="1 2">NRRL 5646</strain>
    </source>
</reference>